<sequence>MAGVLVFLYLDADSEKVRVSIHLDTTDEQLLLRPDFTVPIQIDLGHATVFDDEISGPVVRVLQVQKGPAAVERVTTGELTERLRAFPAHHEVWITTSASPEGYQPLTGQAYLGEDPDPCPGEPRRFLVLITHPHYISSTAVASYERAWCQPGGPSSGPCGMPNAGCSTPTSSTRTSTGPGSPFEEVHKIGTAKRHSPAARRVQHPRRVWAIPHESPAEDQGAFMAYIVRRFESDEHEYPIRFIDPAMPTAWAAYQRQRYDQLELIR</sequence>
<protein>
    <submittedName>
        <fullName evidence="1">Uncharacterized protein</fullName>
    </submittedName>
</protein>
<dbReference type="EMBL" id="BAAAMU010000011">
    <property type="protein sequence ID" value="GAA1624253.1"/>
    <property type="molecule type" value="Genomic_DNA"/>
</dbReference>
<dbReference type="RefSeq" id="WP_346103574.1">
    <property type="nucleotide sequence ID" value="NZ_BAAAMU010000011.1"/>
</dbReference>
<proteinExistence type="predicted"/>
<keyword evidence="2" id="KW-1185">Reference proteome</keyword>
<gene>
    <name evidence="1" type="ORF">GCM10009733_021140</name>
</gene>
<organism evidence="1 2">
    <name type="scientific">Nonomuraea maheshkhaliensis</name>
    <dbReference type="NCBI Taxonomy" id="419590"/>
    <lineage>
        <taxon>Bacteria</taxon>
        <taxon>Bacillati</taxon>
        <taxon>Actinomycetota</taxon>
        <taxon>Actinomycetes</taxon>
        <taxon>Streptosporangiales</taxon>
        <taxon>Streptosporangiaceae</taxon>
        <taxon>Nonomuraea</taxon>
    </lineage>
</organism>
<reference evidence="2" key="1">
    <citation type="journal article" date="2019" name="Int. J. Syst. Evol. Microbiol.">
        <title>The Global Catalogue of Microorganisms (GCM) 10K type strain sequencing project: providing services to taxonomists for standard genome sequencing and annotation.</title>
        <authorList>
            <consortium name="The Broad Institute Genomics Platform"/>
            <consortium name="The Broad Institute Genome Sequencing Center for Infectious Disease"/>
            <person name="Wu L."/>
            <person name="Ma J."/>
        </authorList>
    </citation>
    <scope>NUCLEOTIDE SEQUENCE [LARGE SCALE GENOMIC DNA]</scope>
    <source>
        <strain evidence="2">JCM 13929</strain>
    </source>
</reference>
<evidence type="ECO:0000313" key="2">
    <source>
        <dbReference type="Proteomes" id="UP001500064"/>
    </source>
</evidence>
<accession>A0ABP4QYB9</accession>
<comment type="caution">
    <text evidence="1">The sequence shown here is derived from an EMBL/GenBank/DDBJ whole genome shotgun (WGS) entry which is preliminary data.</text>
</comment>
<evidence type="ECO:0000313" key="1">
    <source>
        <dbReference type="EMBL" id="GAA1624253.1"/>
    </source>
</evidence>
<name>A0ABP4QYB9_9ACTN</name>
<dbReference type="Proteomes" id="UP001500064">
    <property type="component" value="Unassembled WGS sequence"/>
</dbReference>